<dbReference type="Pfam" id="PF00512">
    <property type="entry name" value="HisKA"/>
    <property type="match status" value="1"/>
</dbReference>
<keyword evidence="3" id="KW-0597">Phosphoprotein</keyword>
<feature type="transmembrane region" description="Helical" evidence="4">
    <location>
        <begin position="101"/>
        <end position="123"/>
    </location>
</feature>
<feature type="transmembrane region" description="Helical" evidence="4">
    <location>
        <begin position="258"/>
        <end position="278"/>
    </location>
</feature>
<dbReference type="InterPro" id="IPR004358">
    <property type="entry name" value="Sig_transdc_His_kin-like_C"/>
</dbReference>
<keyword evidence="4" id="KW-0472">Membrane</keyword>
<dbReference type="SMART" id="SM00387">
    <property type="entry name" value="HATPase_c"/>
    <property type="match status" value="1"/>
</dbReference>
<feature type="transmembrane region" description="Helical" evidence="4">
    <location>
        <begin position="197"/>
        <end position="216"/>
    </location>
</feature>
<evidence type="ECO:0000313" key="6">
    <source>
        <dbReference type="EMBL" id="GER04625.1"/>
    </source>
</evidence>
<reference evidence="6 7" key="1">
    <citation type="submission" date="2019-09" db="EMBL/GenBank/DDBJ databases">
        <title>NBRP : Genome information of microbial organism related human and environment.</title>
        <authorList>
            <person name="Hattori M."/>
            <person name="Oshima K."/>
            <person name="Inaba H."/>
            <person name="Suda W."/>
            <person name="Sakamoto M."/>
            <person name="Iino T."/>
            <person name="Kitahara M."/>
            <person name="Oshida Y."/>
            <person name="Iida T."/>
            <person name="Kudo T."/>
            <person name="Itoh T."/>
            <person name="Ohkuma M."/>
        </authorList>
    </citation>
    <scope>NUCLEOTIDE SEQUENCE [LARGE SCALE GENOMIC DNA]</scope>
    <source>
        <strain evidence="6 7">Q-1</strain>
    </source>
</reference>
<dbReference type="InterPro" id="IPR003594">
    <property type="entry name" value="HATPase_dom"/>
</dbReference>
<keyword evidence="6" id="KW-0418">Kinase</keyword>
<evidence type="ECO:0000256" key="2">
    <source>
        <dbReference type="ARBA" id="ARBA00012438"/>
    </source>
</evidence>
<dbReference type="PANTHER" id="PTHR43547">
    <property type="entry name" value="TWO-COMPONENT HISTIDINE KINASE"/>
    <property type="match status" value="1"/>
</dbReference>
<feature type="transmembrane region" description="Helical" evidence="4">
    <location>
        <begin position="129"/>
        <end position="151"/>
    </location>
</feature>
<dbReference type="Pfam" id="PF02518">
    <property type="entry name" value="HATPase_c"/>
    <property type="match status" value="1"/>
</dbReference>
<dbReference type="SUPFAM" id="SSF55781">
    <property type="entry name" value="GAF domain-like"/>
    <property type="match status" value="1"/>
</dbReference>
<dbReference type="RefSeq" id="WP_081837124.1">
    <property type="nucleotide sequence ID" value="NZ_BKCN01000012.1"/>
</dbReference>
<feature type="transmembrane region" description="Helical" evidence="4">
    <location>
        <begin position="6"/>
        <end position="22"/>
    </location>
</feature>
<comment type="catalytic activity">
    <reaction evidence="1">
        <text>ATP + protein L-histidine = ADP + protein N-phospho-L-histidine.</text>
        <dbReference type="EC" id="2.7.13.3"/>
    </reaction>
</comment>
<dbReference type="EMBL" id="BKCN01000012">
    <property type="protein sequence ID" value="GER04625.1"/>
    <property type="molecule type" value="Genomic_DNA"/>
</dbReference>
<evidence type="ECO:0000256" key="1">
    <source>
        <dbReference type="ARBA" id="ARBA00000085"/>
    </source>
</evidence>
<feature type="domain" description="Histidine kinase" evidence="5">
    <location>
        <begin position="469"/>
        <end position="688"/>
    </location>
</feature>
<dbReference type="PRINTS" id="PR00344">
    <property type="entry name" value="BCTRLSENSOR"/>
</dbReference>
<dbReference type="SUPFAM" id="SSF55874">
    <property type="entry name" value="ATPase domain of HSP90 chaperone/DNA topoisomerase II/histidine kinase"/>
    <property type="match status" value="1"/>
</dbReference>
<dbReference type="SUPFAM" id="SSF47384">
    <property type="entry name" value="Homodimeric domain of signal transducing histidine kinase"/>
    <property type="match status" value="1"/>
</dbReference>
<dbReference type="InterPro" id="IPR003661">
    <property type="entry name" value="HisK_dim/P_dom"/>
</dbReference>
<feature type="transmembrane region" description="Helical" evidence="4">
    <location>
        <begin position="163"/>
        <end position="185"/>
    </location>
</feature>
<dbReference type="NCBIfam" id="TIGR02916">
    <property type="entry name" value="PEP_his_kin"/>
    <property type="match status" value="1"/>
</dbReference>
<accession>A0A5A7NAE5</accession>
<evidence type="ECO:0000256" key="3">
    <source>
        <dbReference type="ARBA" id="ARBA00022553"/>
    </source>
</evidence>
<keyword evidence="4" id="KW-0812">Transmembrane</keyword>
<dbReference type="InterPro" id="IPR036890">
    <property type="entry name" value="HATPase_C_sf"/>
</dbReference>
<dbReference type="InterPro" id="IPR014265">
    <property type="entry name" value="XrtA/PrsK"/>
</dbReference>
<dbReference type="GO" id="GO:0000155">
    <property type="term" value="F:phosphorelay sensor kinase activity"/>
    <property type="evidence" value="ECO:0007669"/>
    <property type="project" value="InterPro"/>
</dbReference>
<keyword evidence="6" id="KW-0808">Transferase</keyword>
<organism evidence="6 7">
    <name type="scientific">Iodidimonas nitroreducens</name>
    <dbReference type="NCBI Taxonomy" id="1236968"/>
    <lineage>
        <taxon>Bacteria</taxon>
        <taxon>Pseudomonadati</taxon>
        <taxon>Pseudomonadota</taxon>
        <taxon>Alphaproteobacteria</taxon>
        <taxon>Iodidimonadales</taxon>
        <taxon>Iodidimonadaceae</taxon>
        <taxon>Iodidimonas</taxon>
    </lineage>
</organism>
<evidence type="ECO:0000259" key="5">
    <source>
        <dbReference type="PROSITE" id="PS50109"/>
    </source>
</evidence>
<dbReference type="PROSITE" id="PS50109">
    <property type="entry name" value="HIS_KIN"/>
    <property type="match status" value="1"/>
</dbReference>
<dbReference type="Gene3D" id="3.30.565.10">
    <property type="entry name" value="Histidine kinase-like ATPase, C-terminal domain"/>
    <property type="match status" value="1"/>
</dbReference>
<sequence>MIHFWTFALTAVGFIALALLLLRKGWRQSQSRLFAMAAFIHGLWAMSQIYGTFPFSTHLAWLLYTAHFLGWALFLVSLLPQSPGQTSGQTASQTSGGLQRIVGILVPFLILSKIISLLGFGIAPALLGQIIYILDLSSMILGLAALVGVFQATNDYERWHLKFICIPLGIAFAYDLVVHAQIFAMGDMNTAYHSIRGLLNLAIVPFLFISAARYKFWRDPFFVSRQAVLYSLTLIGVGFYLLLVAAAALILPELSEDAALPLQIGLLFFALMMLLFFLSSGSARARIKLFVARHFYSRKYDYAHEWRRLMGTLATDGRNNSSLEYRIIKACAEILESPGGALWVLEQDRPRLQATWNFRPATHIPHPVSIDLFQDDQGALHCLYDQRLAQSPFHVDRAAWIVIPLPHLQNLNGFLILTHPRVANKIDVEDEDLLLLVAQQCASFLAESKAAAILEENRQFARFNRQYAFVAHDLKNIISQLSLMLKNFDKHSANPEFQRDMHETIQHSVERMQKLIIRLTQVEAGKGSAEEPEEIAVYPVLQHELAKRAENNSGKAVLKADAAAHSLMIHVPKERFCATIGHLLSNAFEAGACKDDPIENETSEDEVEVSLDLIGDKIIIDITDHGAGMSPEFIRDTLFVPFRSTKRSGFGVGAFQCREFAREQGGDLDVISSPGSGTTMRLSFPALL</sequence>
<dbReference type="CDD" id="cd00082">
    <property type="entry name" value="HisKA"/>
    <property type="match status" value="1"/>
</dbReference>
<gene>
    <name evidence="6" type="ORF">JCM17846_23070</name>
</gene>
<dbReference type="PANTHER" id="PTHR43547:SF2">
    <property type="entry name" value="HYBRID SIGNAL TRANSDUCTION HISTIDINE KINASE C"/>
    <property type="match status" value="1"/>
</dbReference>
<comment type="caution">
    <text evidence="6">The sequence shown here is derived from an EMBL/GenBank/DDBJ whole genome shotgun (WGS) entry which is preliminary data.</text>
</comment>
<proteinExistence type="predicted"/>
<name>A0A5A7NAE5_9PROT</name>
<evidence type="ECO:0000256" key="4">
    <source>
        <dbReference type="SAM" id="Phobius"/>
    </source>
</evidence>
<keyword evidence="7" id="KW-1185">Reference proteome</keyword>
<dbReference type="InterPro" id="IPR036097">
    <property type="entry name" value="HisK_dim/P_sf"/>
</dbReference>
<feature type="transmembrane region" description="Helical" evidence="4">
    <location>
        <begin position="34"/>
        <end position="53"/>
    </location>
</feature>
<dbReference type="AlphaFoldDB" id="A0A5A7NAE5"/>
<feature type="transmembrane region" description="Helical" evidence="4">
    <location>
        <begin position="59"/>
        <end position="80"/>
    </location>
</feature>
<evidence type="ECO:0000313" key="7">
    <source>
        <dbReference type="Proteomes" id="UP000324996"/>
    </source>
</evidence>
<keyword evidence="4" id="KW-1133">Transmembrane helix</keyword>
<dbReference type="InterPro" id="IPR005467">
    <property type="entry name" value="His_kinase_dom"/>
</dbReference>
<dbReference type="Proteomes" id="UP000324996">
    <property type="component" value="Unassembled WGS sequence"/>
</dbReference>
<protein>
    <recommendedName>
        <fullName evidence="2">histidine kinase</fullName>
        <ecNumber evidence="2">2.7.13.3</ecNumber>
    </recommendedName>
</protein>
<dbReference type="EC" id="2.7.13.3" evidence="2"/>
<feature type="transmembrane region" description="Helical" evidence="4">
    <location>
        <begin position="228"/>
        <end position="252"/>
    </location>
</feature>